<dbReference type="EMBL" id="MFGJ01000007">
    <property type="protein sequence ID" value="OGF31711.1"/>
    <property type="molecule type" value="Genomic_DNA"/>
</dbReference>
<evidence type="ECO:0000256" key="1">
    <source>
        <dbReference type="ARBA" id="ARBA00000553"/>
    </source>
</evidence>
<keyword evidence="3" id="KW-0808">Transferase</keyword>
<evidence type="ECO:0000313" key="12">
    <source>
        <dbReference type="Proteomes" id="UP000179001"/>
    </source>
</evidence>
<comment type="catalytic activity">
    <reaction evidence="9">
        <text>S-methyl-5'-thioadenosine + phosphate = 5-(methylsulfanyl)-alpha-D-ribose 1-phosphate + adenine</text>
        <dbReference type="Rhea" id="RHEA:11852"/>
        <dbReference type="ChEBI" id="CHEBI:16708"/>
        <dbReference type="ChEBI" id="CHEBI:17509"/>
        <dbReference type="ChEBI" id="CHEBI:43474"/>
        <dbReference type="ChEBI" id="CHEBI:58533"/>
        <dbReference type="EC" id="2.4.2.28"/>
    </reaction>
    <physiologicalReaction direction="left-to-right" evidence="9">
        <dbReference type="Rhea" id="RHEA:11853"/>
    </physiologicalReaction>
</comment>
<dbReference type="GO" id="GO:0005507">
    <property type="term" value="F:copper ion binding"/>
    <property type="evidence" value="ECO:0007669"/>
    <property type="project" value="TreeGrafter"/>
</dbReference>
<dbReference type="GO" id="GO:0017061">
    <property type="term" value="F:S-methyl-5-thioadenosine phosphorylase activity"/>
    <property type="evidence" value="ECO:0007669"/>
    <property type="project" value="UniProtKB-EC"/>
</dbReference>
<evidence type="ECO:0000256" key="5">
    <source>
        <dbReference type="ARBA" id="ARBA00022801"/>
    </source>
</evidence>
<gene>
    <name evidence="11" type="ORF">A2478_04460</name>
</gene>
<comment type="catalytic activity">
    <reaction evidence="1">
        <text>inosine + phosphate = alpha-D-ribose 1-phosphate + hypoxanthine</text>
        <dbReference type="Rhea" id="RHEA:27646"/>
        <dbReference type="ChEBI" id="CHEBI:17368"/>
        <dbReference type="ChEBI" id="CHEBI:17596"/>
        <dbReference type="ChEBI" id="CHEBI:43474"/>
        <dbReference type="ChEBI" id="CHEBI:57720"/>
        <dbReference type="EC" id="2.4.2.1"/>
    </reaction>
    <physiologicalReaction direction="left-to-right" evidence="1">
        <dbReference type="Rhea" id="RHEA:27647"/>
    </physiologicalReaction>
</comment>
<dbReference type="Pfam" id="PF02578">
    <property type="entry name" value="Cu-oxidase_4"/>
    <property type="match status" value="1"/>
</dbReference>
<dbReference type="GO" id="GO:0016787">
    <property type="term" value="F:hydrolase activity"/>
    <property type="evidence" value="ECO:0007669"/>
    <property type="project" value="UniProtKB-KW"/>
</dbReference>
<dbReference type="PANTHER" id="PTHR30616">
    <property type="entry name" value="UNCHARACTERIZED PROTEIN YFIH"/>
    <property type="match status" value="1"/>
</dbReference>
<dbReference type="Proteomes" id="UP000179001">
    <property type="component" value="Unassembled WGS sequence"/>
</dbReference>
<dbReference type="CDD" id="cd16833">
    <property type="entry name" value="YfiH"/>
    <property type="match status" value="1"/>
</dbReference>
<dbReference type="InterPro" id="IPR011324">
    <property type="entry name" value="Cytotoxic_necrot_fac-like_cat"/>
</dbReference>
<evidence type="ECO:0000256" key="10">
    <source>
        <dbReference type="RuleBase" id="RU361274"/>
    </source>
</evidence>
<dbReference type="STRING" id="1798002.A2478_04460"/>
<dbReference type="PANTHER" id="PTHR30616:SF2">
    <property type="entry name" value="PURINE NUCLEOSIDE PHOSPHORYLASE LACC1"/>
    <property type="match status" value="1"/>
</dbReference>
<evidence type="ECO:0000256" key="8">
    <source>
        <dbReference type="ARBA" id="ARBA00048968"/>
    </source>
</evidence>
<evidence type="ECO:0000256" key="4">
    <source>
        <dbReference type="ARBA" id="ARBA00022723"/>
    </source>
</evidence>
<protein>
    <recommendedName>
        <fullName evidence="10">Purine nucleoside phosphorylase</fullName>
    </recommendedName>
</protein>
<evidence type="ECO:0000256" key="7">
    <source>
        <dbReference type="ARBA" id="ARBA00047989"/>
    </source>
</evidence>
<reference evidence="11 12" key="1">
    <citation type="journal article" date="2016" name="Nat. Commun.">
        <title>Thousands of microbial genomes shed light on interconnected biogeochemical processes in an aquifer system.</title>
        <authorList>
            <person name="Anantharaman K."/>
            <person name="Brown C.T."/>
            <person name="Hug L.A."/>
            <person name="Sharon I."/>
            <person name="Castelle C.J."/>
            <person name="Probst A.J."/>
            <person name="Thomas B.C."/>
            <person name="Singh A."/>
            <person name="Wilkins M.J."/>
            <person name="Karaoz U."/>
            <person name="Brodie E.L."/>
            <person name="Williams K.H."/>
            <person name="Hubbard S.S."/>
            <person name="Banfield J.F."/>
        </authorList>
    </citation>
    <scope>NUCLEOTIDE SEQUENCE [LARGE SCALE GENOMIC DNA]</scope>
</reference>
<evidence type="ECO:0000256" key="9">
    <source>
        <dbReference type="ARBA" id="ARBA00049893"/>
    </source>
</evidence>
<name>A0A1F5SZR0_9BACT</name>
<accession>A0A1F5SZR0</accession>
<dbReference type="NCBIfam" id="TIGR00726">
    <property type="entry name" value="peptidoglycan editing factor PgeF"/>
    <property type="match status" value="1"/>
</dbReference>
<sequence>MIGFFEKFSDIIATFSDSTDGNLSFKWSGDNVLANRQTFFNQLELSLPNLVTVQQVHGNKIIKVISKDRGRGSTEKNWLNGYDALITNEKNIILGIETADCLPVFFYDKQNQVIAIAHAGWQGVVKEIIPKLAELMKKDYNTKSDSLHIAIGPHIGKCCFEIKQDILDMFPSKFLQKINNRLYYDLTALVVDQLKTVGVHHKNLEISSVCTSCNHKYYSYRRDKSANQGGQLGIITLI</sequence>
<comment type="caution">
    <text evidence="11">The sequence shown here is derived from an EMBL/GenBank/DDBJ whole genome shotgun (WGS) entry which is preliminary data.</text>
</comment>
<evidence type="ECO:0000256" key="2">
    <source>
        <dbReference type="ARBA" id="ARBA00007353"/>
    </source>
</evidence>
<keyword evidence="5" id="KW-0378">Hydrolase</keyword>
<dbReference type="Gene3D" id="3.60.140.10">
    <property type="entry name" value="CNF1/YfiH-like putative cysteine hydrolases"/>
    <property type="match status" value="1"/>
</dbReference>
<comment type="catalytic activity">
    <reaction evidence="7">
        <text>adenosine + H2O + H(+) = inosine + NH4(+)</text>
        <dbReference type="Rhea" id="RHEA:24408"/>
        <dbReference type="ChEBI" id="CHEBI:15377"/>
        <dbReference type="ChEBI" id="CHEBI:15378"/>
        <dbReference type="ChEBI" id="CHEBI:16335"/>
        <dbReference type="ChEBI" id="CHEBI:17596"/>
        <dbReference type="ChEBI" id="CHEBI:28938"/>
        <dbReference type="EC" id="3.5.4.4"/>
    </reaction>
    <physiologicalReaction direction="left-to-right" evidence="7">
        <dbReference type="Rhea" id="RHEA:24409"/>
    </physiologicalReaction>
</comment>
<evidence type="ECO:0000256" key="3">
    <source>
        <dbReference type="ARBA" id="ARBA00022679"/>
    </source>
</evidence>
<dbReference type="AlphaFoldDB" id="A0A1F5SZR0"/>
<organism evidence="11 12">
    <name type="scientific">Candidatus Falkowbacteria bacterium RIFOXYC2_FULL_36_12</name>
    <dbReference type="NCBI Taxonomy" id="1798002"/>
    <lineage>
        <taxon>Bacteria</taxon>
        <taxon>Candidatus Falkowiibacteriota</taxon>
    </lineage>
</organism>
<dbReference type="SUPFAM" id="SSF64438">
    <property type="entry name" value="CNF1/YfiH-like putative cysteine hydrolases"/>
    <property type="match status" value="1"/>
</dbReference>
<keyword evidence="6" id="KW-0862">Zinc</keyword>
<comment type="similarity">
    <text evidence="2 10">Belongs to the purine nucleoside phosphorylase YfiH/LACC1 family.</text>
</comment>
<dbReference type="InterPro" id="IPR003730">
    <property type="entry name" value="Cu_polyphenol_OxRdtase"/>
</dbReference>
<comment type="catalytic activity">
    <reaction evidence="8">
        <text>adenosine + phosphate = alpha-D-ribose 1-phosphate + adenine</text>
        <dbReference type="Rhea" id="RHEA:27642"/>
        <dbReference type="ChEBI" id="CHEBI:16335"/>
        <dbReference type="ChEBI" id="CHEBI:16708"/>
        <dbReference type="ChEBI" id="CHEBI:43474"/>
        <dbReference type="ChEBI" id="CHEBI:57720"/>
        <dbReference type="EC" id="2.4.2.1"/>
    </reaction>
    <physiologicalReaction direction="left-to-right" evidence="8">
        <dbReference type="Rhea" id="RHEA:27643"/>
    </physiologicalReaction>
</comment>
<evidence type="ECO:0000256" key="6">
    <source>
        <dbReference type="ARBA" id="ARBA00022833"/>
    </source>
</evidence>
<evidence type="ECO:0000313" key="11">
    <source>
        <dbReference type="EMBL" id="OGF31711.1"/>
    </source>
</evidence>
<keyword evidence="4" id="KW-0479">Metal-binding</keyword>
<proteinExistence type="inferred from homology"/>
<dbReference type="InterPro" id="IPR038371">
    <property type="entry name" value="Cu_polyphenol_OxRdtase_sf"/>
</dbReference>